<dbReference type="Proteomes" id="UP000292082">
    <property type="component" value="Unassembled WGS sequence"/>
</dbReference>
<dbReference type="AlphaFoldDB" id="A0A4Q9Q8D0"/>
<dbReference type="EMBL" id="ML145090">
    <property type="protein sequence ID" value="TBU63271.1"/>
    <property type="molecule type" value="Genomic_DNA"/>
</dbReference>
<name>A0A4Q9Q8D0_9APHY</name>
<protein>
    <submittedName>
        <fullName evidence="1">Uncharacterized protein</fullName>
    </submittedName>
</protein>
<sequence length="82" mass="9147">MADPGRATTSQHLQRLNGAIEEIEDVCTGCETNLKKTTQALRYLLEENKALRAELKVVVDRLAFVEAVMDIEEEGGNEDRAE</sequence>
<reference evidence="1 2" key="1">
    <citation type="submission" date="2019-01" db="EMBL/GenBank/DDBJ databases">
        <title>Draft genome sequences of three monokaryotic isolates of the white-rot basidiomycete fungus Dichomitus squalens.</title>
        <authorList>
            <consortium name="DOE Joint Genome Institute"/>
            <person name="Lopez S.C."/>
            <person name="Andreopoulos B."/>
            <person name="Pangilinan J."/>
            <person name="Lipzen A."/>
            <person name="Riley R."/>
            <person name="Ahrendt S."/>
            <person name="Ng V."/>
            <person name="Barry K."/>
            <person name="Daum C."/>
            <person name="Grigoriev I.V."/>
            <person name="Hilden K.S."/>
            <person name="Makela M.R."/>
            <person name="de Vries R.P."/>
        </authorList>
    </citation>
    <scope>NUCLEOTIDE SEQUENCE [LARGE SCALE GENOMIC DNA]</scope>
    <source>
        <strain evidence="1 2">CBS 464.89</strain>
    </source>
</reference>
<proteinExistence type="predicted"/>
<gene>
    <name evidence="1" type="ORF">BD310DRAFT_778163</name>
</gene>
<feature type="non-terminal residue" evidence="1">
    <location>
        <position position="82"/>
    </location>
</feature>
<evidence type="ECO:0000313" key="2">
    <source>
        <dbReference type="Proteomes" id="UP000292082"/>
    </source>
</evidence>
<keyword evidence="2" id="KW-1185">Reference proteome</keyword>
<evidence type="ECO:0000313" key="1">
    <source>
        <dbReference type="EMBL" id="TBU63271.1"/>
    </source>
</evidence>
<organism evidence="1 2">
    <name type="scientific">Dichomitus squalens</name>
    <dbReference type="NCBI Taxonomy" id="114155"/>
    <lineage>
        <taxon>Eukaryota</taxon>
        <taxon>Fungi</taxon>
        <taxon>Dikarya</taxon>
        <taxon>Basidiomycota</taxon>
        <taxon>Agaricomycotina</taxon>
        <taxon>Agaricomycetes</taxon>
        <taxon>Polyporales</taxon>
        <taxon>Polyporaceae</taxon>
        <taxon>Dichomitus</taxon>
    </lineage>
</organism>
<accession>A0A4Q9Q8D0</accession>